<dbReference type="RefSeq" id="WP_167637759.1">
    <property type="nucleotide sequence ID" value="NZ_JAATOP010000004.1"/>
</dbReference>
<evidence type="ECO:0000256" key="1">
    <source>
        <dbReference type="SAM" id="MobiDB-lite"/>
    </source>
</evidence>
<feature type="region of interest" description="Disordered" evidence="1">
    <location>
        <begin position="139"/>
        <end position="185"/>
    </location>
</feature>
<dbReference type="InterPro" id="IPR011992">
    <property type="entry name" value="EF-hand-dom_pair"/>
</dbReference>
<dbReference type="InterPro" id="IPR002048">
    <property type="entry name" value="EF_hand_dom"/>
</dbReference>
<dbReference type="Pfam" id="PF13202">
    <property type="entry name" value="EF-hand_5"/>
    <property type="match status" value="2"/>
</dbReference>
<evidence type="ECO:0000313" key="4">
    <source>
        <dbReference type="EMBL" id="NIY72380.1"/>
    </source>
</evidence>
<dbReference type="PANTHER" id="PTHR10827:SF52">
    <property type="entry name" value="IP16409P"/>
    <property type="match status" value="1"/>
</dbReference>
<proteinExistence type="predicted"/>
<evidence type="ECO:0000313" key="5">
    <source>
        <dbReference type="Proteomes" id="UP000709466"/>
    </source>
</evidence>
<dbReference type="CDD" id="cd00051">
    <property type="entry name" value="EFh"/>
    <property type="match status" value="1"/>
</dbReference>
<feature type="chain" id="PRO_5046442890" evidence="2">
    <location>
        <begin position="22"/>
        <end position="185"/>
    </location>
</feature>
<dbReference type="EMBL" id="JAATOP010000004">
    <property type="protein sequence ID" value="NIY72380.1"/>
    <property type="molecule type" value="Genomic_DNA"/>
</dbReference>
<evidence type="ECO:0000256" key="2">
    <source>
        <dbReference type="SAM" id="SignalP"/>
    </source>
</evidence>
<sequence>MKNKIVFASVVAALLGTAAFAAGPNGMRGHAPMDFATLDVNGDGSVTLEELESIPGTKFAEADTDGDGVLSQAELEAMVSAQMAEMATNRAAMMLERMDTDGDGALSADEMQPADGRGPAAMFDRVDADGDGVLTEEEFAAAAERMGGHGGERGKGHGPRGGDHAERGEGHGPRGQADTDTETTE</sequence>
<evidence type="ECO:0000259" key="3">
    <source>
        <dbReference type="PROSITE" id="PS50222"/>
    </source>
</evidence>
<keyword evidence="2" id="KW-0732">Signal</keyword>
<reference evidence="4 5" key="1">
    <citation type="submission" date="2020-03" db="EMBL/GenBank/DDBJ databases">
        <title>Bacterial isolates of synthetic phycosphere.</title>
        <authorList>
            <person name="Fu H."/>
            <person name="Moran M.A."/>
        </authorList>
    </citation>
    <scope>NUCLEOTIDE SEQUENCE [LARGE SCALE GENOMIC DNA]</scope>
    <source>
        <strain evidence="4 5">HF1</strain>
    </source>
</reference>
<dbReference type="SMART" id="SM00054">
    <property type="entry name" value="EFh"/>
    <property type="match status" value="3"/>
</dbReference>
<gene>
    <name evidence="4" type="ORF">HCZ30_08010</name>
</gene>
<organism evidence="4 5">
    <name type="scientific">Marivivens donghaensis</name>
    <dbReference type="NCBI Taxonomy" id="1699413"/>
    <lineage>
        <taxon>Bacteria</taxon>
        <taxon>Pseudomonadati</taxon>
        <taxon>Pseudomonadota</taxon>
        <taxon>Alphaproteobacteria</taxon>
        <taxon>Rhodobacterales</taxon>
        <taxon>Paracoccaceae</taxon>
        <taxon>Marivivens group</taxon>
        <taxon>Marivivens</taxon>
    </lineage>
</organism>
<comment type="caution">
    <text evidence="4">The sequence shown here is derived from an EMBL/GenBank/DDBJ whole genome shotgun (WGS) entry which is preliminary data.</text>
</comment>
<feature type="signal peptide" evidence="2">
    <location>
        <begin position="1"/>
        <end position="21"/>
    </location>
</feature>
<dbReference type="Pfam" id="PF13499">
    <property type="entry name" value="EF-hand_7"/>
    <property type="match status" value="1"/>
</dbReference>
<dbReference type="Proteomes" id="UP000709466">
    <property type="component" value="Unassembled WGS sequence"/>
</dbReference>
<dbReference type="PANTHER" id="PTHR10827">
    <property type="entry name" value="RETICULOCALBIN"/>
    <property type="match status" value="1"/>
</dbReference>
<dbReference type="SUPFAM" id="SSF47473">
    <property type="entry name" value="EF-hand"/>
    <property type="match status" value="1"/>
</dbReference>
<feature type="domain" description="EF-hand" evidence="3">
    <location>
        <begin position="121"/>
        <end position="149"/>
    </location>
</feature>
<dbReference type="PROSITE" id="PS50222">
    <property type="entry name" value="EF_HAND_2"/>
    <property type="match status" value="2"/>
</dbReference>
<accession>A0ABX0VWF7</accession>
<dbReference type="Gene3D" id="1.10.238.10">
    <property type="entry name" value="EF-hand"/>
    <property type="match status" value="2"/>
</dbReference>
<dbReference type="InterPro" id="IPR018247">
    <property type="entry name" value="EF_Hand_1_Ca_BS"/>
</dbReference>
<keyword evidence="5" id="KW-1185">Reference proteome</keyword>
<feature type="compositionally biased region" description="Basic and acidic residues" evidence="1">
    <location>
        <begin position="146"/>
        <end position="172"/>
    </location>
</feature>
<dbReference type="PROSITE" id="PS00018">
    <property type="entry name" value="EF_HAND_1"/>
    <property type="match status" value="2"/>
</dbReference>
<protein>
    <submittedName>
        <fullName evidence="4">Calcium-binding protein</fullName>
    </submittedName>
</protein>
<name>A0ABX0VWF7_9RHOB</name>
<feature type="domain" description="EF-hand" evidence="3">
    <location>
        <begin position="59"/>
        <end position="85"/>
    </location>
</feature>